<feature type="region of interest" description="Disordered" evidence="1">
    <location>
        <begin position="1"/>
        <end position="69"/>
    </location>
</feature>
<keyword evidence="2" id="KW-0812">Transmembrane</keyword>
<evidence type="ECO:0000256" key="2">
    <source>
        <dbReference type="SAM" id="Phobius"/>
    </source>
</evidence>
<dbReference type="EMBL" id="VYYT01000245">
    <property type="protein sequence ID" value="KAK2752951.1"/>
    <property type="molecule type" value="Genomic_DNA"/>
</dbReference>
<keyword evidence="2" id="KW-1133">Transmembrane helix</keyword>
<comment type="caution">
    <text evidence="3">The sequence shown here is derived from an EMBL/GenBank/DDBJ whole genome shotgun (WGS) entry which is preliminary data.</text>
</comment>
<feature type="compositionally biased region" description="Polar residues" evidence="1">
    <location>
        <begin position="9"/>
        <end position="29"/>
    </location>
</feature>
<feature type="compositionally biased region" description="Polar residues" evidence="1">
    <location>
        <begin position="47"/>
        <end position="58"/>
    </location>
</feature>
<protein>
    <submittedName>
        <fullName evidence="3">Uncharacterized protein</fullName>
    </submittedName>
</protein>
<proteinExistence type="predicted"/>
<name>A0AAE0D4I9_COLKA</name>
<evidence type="ECO:0000313" key="4">
    <source>
        <dbReference type="Proteomes" id="UP001281614"/>
    </source>
</evidence>
<dbReference type="Proteomes" id="UP001281614">
    <property type="component" value="Unassembled WGS sequence"/>
</dbReference>
<reference evidence="3" key="1">
    <citation type="submission" date="2023-02" db="EMBL/GenBank/DDBJ databases">
        <title>Colletotrichum kahawae CIFC_Que2 genome sequencing and assembly.</title>
        <authorList>
            <person name="Baroncelli R."/>
        </authorList>
    </citation>
    <scope>NUCLEOTIDE SEQUENCE</scope>
    <source>
        <strain evidence="3">CIFC_Que2</strain>
    </source>
</reference>
<dbReference type="AlphaFoldDB" id="A0AAE0D4I9"/>
<gene>
    <name evidence="3" type="ORF">CKAH01_06192</name>
</gene>
<keyword evidence="2" id="KW-0472">Membrane</keyword>
<keyword evidence="4" id="KW-1185">Reference proteome</keyword>
<evidence type="ECO:0000256" key="1">
    <source>
        <dbReference type="SAM" id="MobiDB-lite"/>
    </source>
</evidence>
<organism evidence="3 4">
    <name type="scientific">Colletotrichum kahawae</name>
    <name type="common">Coffee berry disease fungus</name>
    <dbReference type="NCBI Taxonomy" id="34407"/>
    <lineage>
        <taxon>Eukaryota</taxon>
        <taxon>Fungi</taxon>
        <taxon>Dikarya</taxon>
        <taxon>Ascomycota</taxon>
        <taxon>Pezizomycotina</taxon>
        <taxon>Sordariomycetes</taxon>
        <taxon>Hypocreomycetidae</taxon>
        <taxon>Glomerellales</taxon>
        <taxon>Glomerellaceae</taxon>
        <taxon>Colletotrichum</taxon>
        <taxon>Colletotrichum gloeosporioides species complex</taxon>
    </lineage>
</organism>
<feature type="transmembrane region" description="Helical" evidence="2">
    <location>
        <begin position="486"/>
        <end position="511"/>
    </location>
</feature>
<sequence>MPSTADYYSVSNVETENTPDPEQQTTAQQPPIDDELDNNSDSERGRSSNVEGSDTATSEPKDGEHAKGFRLGPGFIDQESWAIKFLSWTWEIVLTALPPFFITVSILALNLNHKVKSSSEYGARVEEITRLGPTIYPILFAMVNSMYFDMDWYYVQASDIVSALYSASLLAPRKQQHASMDLWGRPKVPQWPWDPTQDGEKTWREVDNNALESGRDYYTSLIGVNMQGLNLSGNSTQYGFALDSNYIGFNCSMVTGRASPQDLERITFPGGNLSDVFWGRNYTRADGMPSFAPKIVLTADLTKTPYLQHAAIFEAAYLLYTSRGDPEDLSICTVFNCTAASINLQTSFICTAEGCAPQRQRQLRNIRPMRSDEVDRRFVSLRNAVGEWPHMTQVVVASSSATDNYIANDENVYANQKAQIWTGIDLDVFSRRLTAAFNTVWEAGMDPYNLTKSSLALPEDPSTLWTNQTQLTITTTKQAYHVNRDWAAILILTTTFLQIIAICGLVLKYFIRGPDILGFASSLTRGNHFVPVSGGSFQDGAERARSLRDMRVQLADVRPRDSRGYIALSAVPSVVPAGEGSDGGEEESPGLGQLKKNRMYI</sequence>
<accession>A0AAE0D4I9</accession>
<feature type="region of interest" description="Disordered" evidence="1">
    <location>
        <begin position="576"/>
        <end position="601"/>
    </location>
</feature>
<evidence type="ECO:0000313" key="3">
    <source>
        <dbReference type="EMBL" id="KAK2752951.1"/>
    </source>
</evidence>